<keyword evidence="2" id="KW-0812">Transmembrane</keyword>
<organism evidence="3 4">
    <name type="scientific">Novipirellula aureliae</name>
    <dbReference type="NCBI Taxonomy" id="2527966"/>
    <lineage>
        <taxon>Bacteria</taxon>
        <taxon>Pseudomonadati</taxon>
        <taxon>Planctomycetota</taxon>
        <taxon>Planctomycetia</taxon>
        <taxon>Pirellulales</taxon>
        <taxon>Pirellulaceae</taxon>
        <taxon>Novipirellula</taxon>
    </lineage>
</organism>
<gene>
    <name evidence="3" type="ORF">Q31b_41780</name>
</gene>
<evidence type="ECO:0000313" key="3">
    <source>
        <dbReference type="EMBL" id="TWU39096.1"/>
    </source>
</evidence>
<feature type="coiled-coil region" evidence="1">
    <location>
        <begin position="428"/>
        <end position="473"/>
    </location>
</feature>
<keyword evidence="2" id="KW-1133">Transmembrane helix</keyword>
<name>A0A5C6DVI7_9BACT</name>
<reference evidence="3 4" key="1">
    <citation type="submission" date="2019-02" db="EMBL/GenBank/DDBJ databases">
        <title>Deep-cultivation of Planctomycetes and their phenomic and genomic characterization uncovers novel biology.</title>
        <authorList>
            <person name="Wiegand S."/>
            <person name="Jogler M."/>
            <person name="Boedeker C."/>
            <person name="Pinto D."/>
            <person name="Vollmers J."/>
            <person name="Rivas-Marin E."/>
            <person name="Kohn T."/>
            <person name="Peeters S.H."/>
            <person name="Heuer A."/>
            <person name="Rast P."/>
            <person name="Oberbeckmann S."/>
            <person name="Bunk B."/>
            <person name="Jeske O."/>
            <person name="Meyerdierks A."/>
            <person name="Storesund J.E."/>
            <person name="Kallscheuer N."/>
            <person name="Luecker S."/>
            <person name="Lage O.M."/>
            <person name="Pohl T."/>
            <person name="Merkel B.J."/>
            <person name="Hornburger P."/>
            <person name="Mueller R.-W."/>
            <person name="Bruemmer F."/>
            <person name="Labrenz M."/>
            <person name="Spormann A.M."/>
            <person name="Op Den Camp H."/>
            <person name="Overmann J."/>
            <person name="Amann R."/>
            <person name="Jetten M.S.M."/>
            <person name="Mascher T."/>
            <person name="Medema M.H."/>
            <person name="Devos D.P."/>
            <person name="Kaster A.-K."/>
            <person name="Ovreas L."/>
            <person name="Rohde M."/>
            <person name="Galperin M.Y."/>
            <person name="Jogler C."/>
        </authorList>
    </citation>
    <scope>NUCLEOTIDE SEQUENCE [LARGE SCALE GENOMIC DNA]</scope>
    <source>
        <strain evidence="3 4">Q31b</strain>
    </source>
</reference>
<dbReference type="EMBL" id="SJPY01000006">
    <property type="protein sequence ID" value="TWU39096.1"/>
    <property type="molecule type" value="Genomic_DNA"/>
</dbReference>
<sequence length="485" mass="55346">MQYVILAFLIIFVIGFFVVLWKAARDWRWYHIVFALFAMILAVTFIFPVAVALKSRAAWHLTKEKLEKREEKAAEEQYAIKFGSASDPELSQGLMSLTQQLSEVAVETGRVWRSLNMQQNDPNSIVLTKPQNNEEVPPGMEPSEAEEAVATDPVPLLPPDLVVYGFAEQTLPDSQIRVPTFYLGEFRVSSSSPERATLVPTMPLEPSQIQAIESGRPKSWSVYELLPLDGHQMFVAEGSVPNADNIFGRVDEEQVKMLFGDRVPPETLNSYLRDGSKSTQDDPPLSRWTLVEFIKKHKIEVDSTDSRGALDGGYFDGSGRAVDSRLQRAEGNDVEFEVGERIVVSEDAAKLLLDENVVKPISYHYLRPLIDYRFGLRNMRLRLNQLAIRKQEVEFEQKVLEESIRATESMLTSNQVIKRNLEEDFTQVEKERIAIDEYQKKVSEELKETRETLVRLYRSNQTLENELTQIHERIKSNIDAITAAY</sequence>
<feature type="transmembrane region" description="Helical" evidence="2">
    <location>
        <begin position="5"/>
        <end position="23"/>
    </location>
</feature>
<evidence type="ECO:0000313" key="4">
    <source>
        <dbReference type="Proteomes" id="UP000315471"/>
    </source>
</evidence>
<dbReference type="OrthoDB" id="234877at2"/>
<evidence type="ECO:0000256" key="1">
    <source>
        <dbReference type="SAM" id="Coils"/>
    </source>
</evidence>
<protein>
    <submittedName>
        <fullName evidence="3">Uncharacterized protein</fullName>
    </submittedName>
</protein>
<accession>A0A5C6DVI7</accession>
<evidence type="ECO:0000256" key="2">
    <source>
        <dbReference type="SAM" id="Phobius"/>
    </source>
</evidence>
<keyword evidence="4" id="KW-1185">Reference proteome</keyword>
<proteinExistence type="predicted"/>
<dbReference type="AlphaFoldDB" id="A0A5C6DVI7"/>
<keyword evidence="1" id="KW-0175">Coiled coil</keyword>
<dbReference type="RefSeq" id="WP_146601348.1">
    <property type="nucleotide sequence ID" value="NZ_SJPY01000006.1"/>
</dbReference>
<keyword evidence="2" id="KW-0472">Membrane</keyword>
<comment type="caution">
    <text evidence="3">The sequence shown here is derived from an EMBL/GenBank/DDBJ whole genome shotgun (WGS) entry which is preliminary data.</text>
</comment>
<feature type="transmembrane region" description="Helical" evidence="2">
    <location>
        <begin position="29"/>
        <end position="53"/>
    </location>
</feature>
<dbReference type="Proteomes" id="UP000315471">
    <property type="component" value="Unassembled WGS sequence"/>
</dbReference>